<dbReference type="AlphaFoldDB" id="G0QM55"/>
<dbReference type="eggNOG" id="KOG2440">
    <property type="taxonomic scope" value="Eukaryota"/>
</dbReference>
<keyword evidence="8" id="KW-1185">Reference proteome</keyword>
<dbReference type="GO" id="GO:0006002">
    <property type="term" value="P:fructose 6-phosphate metabolic process"/>
    <property type="evidence" value="ECO:0007669"/>
    <property type="project" value="InterPro"/>
</dbReference>
<dbReference type="PRINTS" id="PR00476">
    <property type="entry name" value="PHFRCTKINASE"/>
</dbReference>
<evidence type="ECO:0000256" key="3">
    <source>
        <dbReference type="ARBA" id="ARBA00022723"/>
    </source>
</evidence>
<evidence type="ECO:0000259" key="6">
    <source>
        <dbReference type="Pfam" id="PF00365"/>
    </source>
</evidence>
<dbReference type="PANTHER" id="PTHR45770">
    <property type="entry name" value="ATP-DEPENDENT 6-PHOSPHOFRUCTOKINASE 1"/>
    <property type="match status" value="1"/>
</dbReference>
<reference evidence="7 8" key="1">
    <citation type="submission" date="2011-07" db="EMBL/GenBank/DDBJ databases">
        <authorList>
            <person name="Coyne R."/>
            <person name="Brami D."/>
            <person name="Johnson J."/>
            <person name="Hostetler J."/>
            <person name="Hannick L."/>
            <person name="Clark T."/>
            <person name="Cassidy-Hanley D."/>
            <person name="Inman J."/>
        </authorList>
    </citation>
    <scope>NUCLEOTIDE SEQUENCE [LARGE SCALE GENOMIC DNA]</scope>
    <source>
        <strain evidence="7 8">G5</strain>
    </source>
</reference>
<accession>G0QM55</accession>
<dbReference type="InterPro" id="IPR035966">
    <property type="entry name" value="PKF_sf"/>
</dbReference>
<dbReference type="GO" id="GO:0003872">
    <property type="term" value="F:6-phosphofructokinase activity"/>
    <property type="evidence" value="ECO:0007669"/>
    <property type="project" value="UniProtKB-EC"/>
</dbReference>
<evidence type="ECO:0000256" key="4">
    <source>
        <dbReference type="ARBA" id="ARBA00022777"/>
    </source>
</evidence>
<evidence type="ECO:0000313" key="7">
    <source>
        <dbReference type="EMBL" id="EGR33701.1"/>
    </source>
</evidence>
<dbReference type="RefSeq" id="XP_004037687.1">
    <property type="nucleotide sequence ID" value="XM_004037639.1"/>
</dbReference>
<evidence type="ECO:0000256" key="5">
    <source>
        <dbReference type="ARBA" id="ARBA00022842"/>
    </source>
</evidence>
<organism evidence="7 8">
    <name type="scientific">Ichthyophthirius multifiliis</name>
    <name type="common">White spot disease agent</name>
    <name type="synonym">Ich</name>
    <dbReference type="NCBI Taxonomy" id="5932"/>
    <lineage>
        <taxon>Eukaryota</taxon>
        <taxon>Sar</taxon>
        <taxon>Alveolata</taxon>
        <taxon>Ciliophora</taxon>
        <taxon>Intramacronucleata</taxon>
        <taxon>Oligohymenophorea</taxon>
        <taxon>Hymenostomatida</taxon>
        <taxon>Ophryoglenina</taxon>
        <taxon>Ichthyophthirius</taxon>
    </lineage>
</organism>
<name>G0QM55_ICHMU</name>
<dbReference type="InterPro" id="IPR022953">
    <property type="entry name" value="ATP_PFK"/>
</dbReference>
<dbReference type="Gene3D" id="3.40.50.450">
    <property type="match status" value="1"/>
</dbReference>
<dbReference type="Gene3D" id="3.40.50.460">
    <property type="entry name" value="Phosphofructokinase domain"/>
    <property type="match status" value="1"/>
</dbReference>
<sequence length="527" mass="59140">MDRNPGLILTGALTVGVLAGLLAETLAKKHKKNNTDIEEQNVDEIEDKRQTDFDIKYKVSSRRKTEYTNNENQLTQMPRLKLQKIDQKNYLIQELKFLDSPLCEIEKVHNLIIDRGLTEIETIISPKASELTKQAFIYKNSFILYKVEYGPTCFIQSAKRWLRAGPRYNLYFKSTEVKALIVTCGSIVPGLNVIIRELVHNLIDIYEVTEIYGAKFGFSGIIDEDFVELNKNNVKNIHYNGGSILGVSRGGFNLQGIITSLHKNKFNQVYIIGGDGSIKCAHLIQQQLLKKKSNIAVCIIPKSVQGNIPIAEEQMGFQTTVEETAKAVEVAFVESQSHEYGIGLVRVFGRNSGFVASHVAEATGCANVVLVPEFQWDLYGDKGVLEYIKEQLAQKKRIIIIISEGAVYSLRDVEIGNQGFDKSGNALFINVGEFLKDEIVKFMKQNNQPITIKYIDPFQMAMNAVNGCMAGFTGFAAVIVHSKTCLVPLSEMISGQYENKLIPENRHWQRVLAQTGQPSFLNDDDLQ</sequence>
<dbReference type="InterPro" id="IPR050929">
    <property type="entry name" value="PFKA"/>
</dbReference>
<gene>
    <name evidence="7" type="ORF">IMG5_044550</name>
</gene>
<dbReference type="UniPathway" id="UPA00109">
    <property type="reaction ID" value="UER00182"/>
</dbReference>
<dbReference type="InterPro" id="IPR000023">
    <property type="entry name" value="Phosphofructokinase_dom"/>
</dbReference>
<keyword evidence="4" id="KW-0418">Kinase</keyword>
<keyword evidence="2 7" id="KW-0808">Transferase</keyword>
<dbReference type="GeneID" id="14909885"/>
<comment type="cofactor">
    <cofactor evidence="1">
        <name>Mg(2+)</name>
        <dbReference type="ChEBI" id="CHEBI:18420"/>
    </cofactor>
</comment>
<dbReference type="Pfam" id="PF00365">
    <property type="entry name" value="PFK"/>
    <property type="match status" value="1"/>
</dbReference>
<dbReference type="STRING" id="857967.G0QM55"/>
<evidence type="ECO:0000313" key="8">
    <source>
        <dbReference type="Proteomes" id="UP000008983"/>
    </source>
</evidence>
<dbReference type="EMBL" id="GL983392">
    <property type="protein sequence ID" value="EGR33701.1"/>
    <property type="molecule type" value="Genomic_DNA"/>
</dbReference>
<feature type="domain" description="Phosphofructokinase" evidence="6">
    <location>
        <begin position="179"/>
        <end position="441"/>
    </location>
</feature>
<protein>
    <submittedName>
        <fullName evidence="7">Phosphofructokinase family protein, putative</fullName>
        <ecNumber evidence="7">2.7.1.11</ecNumber>
    </submittedName>
</protein>
<keyword evidence="5" id="KW-0460">Magnesium</keyword>
<dbReference type="OrthoDB" id="537915at2759"/>
<dbReference type="EC" id="2.7.1.11" evidence="7"/>
<dbReference type="InParanoid" id="G0QM55"/>
<dbReference type="Proteomes" id="UP000008983">
    <property type="component" value="Unassembled WGS sequence"/>
</dbReference>
<keyword evidence="3" id="KW-0479">Metal-binding</keyword>
<dbReference type="GO" id="GO:0046872">
    <property type="term" value="F:metal ion binding"/>
    <property type="evidence" value="ECO:0007669"/>
    <property type="project" value="UniProtKB-KW"/>
</dbReference>
<proteinExistence type="predicted"/>
<dbReference type="SUPFAM" id="SSF53784">
    <property type="entry name" value="Phosphofructokinase"/>
    <property type="match status" value="1"/>
</dbReference>
<evidence type="ECO:0000256" key="2">
    <source>
        <dbReference type="ARBA" id="ARBA00022679"/>
    </source>
</evidence>
<evidence type="ECO:0000256" key="1">
    <source>
        <dbReference type="ARBA" id="ARBA00001946"/>
    </source>
</evidence>